<evidence type="ECO:0000256" key="4">
    <source>
        <dbReference type="SAM" id="MobiDB-lite"/>
    </source>
</evidence>
<name>A0AAV9IQJ0_CYACA</name>
<dbReference type="Proteomes" id="UP001301350">
    <property type="component" value="Unassembled WGS sequence"/>
</dbReference>
<evidence type="ECO:0000313" key="6">
    <source>
        <dbReference type="Proteomes" id="UP001301350"/>
    </source>
</evidence>
<dbReference type="Gene3D" id="1.25.40.20">
    <property type="entry name" value="Ankyrin repeat-containing domain"/>
    <property type="match status" value="1"/>
</dbReference>
<evidence type="ECO:0000313" key="5">
    <source>
        <dbReference type="EMBL" id="KAK4534575.1"/>
    </source>
</evidence>
<reference evidence="5 6" key="1">
    <citation type="submission" date="2022-07" db="EMBL/GenBank/DDBJ databases">
        <title>Genome-wide signatures of adaptation to extreme environments.</title>
        <authorList>
            <person name="Cho C.H."/>
            <person name="Yoon H.S."/>
        </authorList>
    </citation>
    <scope>NUCLEOTIDE SEQUENCE [LARGE SCALE GENOMIC DNA]</scope>
    <source>
        <strain evidence="5 6">DBV 063 E5</strain>
    </source>
</reference>
<dbReference type="InterPro" id="IPR002110">
    <property type="entry name" value="Ankyrin_rpt"/>
</dbReference>
<dbReference type="GO" id="GO:0004842">
    <property type="term" value="F:ubiquitin-protein transferase activity"/>
    <property type="evidence" value="ECO:0007669"/>
    <property type="project" value="TreeGrafter"/>
</dbReference>
<dbReference type="AlphaFoldDB" id="A0AAV9IQJ0"/>
<accession>A0AAV9IQJ0</accession>
<gene>
    <name evidence="5" type="ORF">CDCA_CDCA02G0600</name>
</gene>
<evidence type="ECO:0000256" key="2">
    <source>
        <dbReference type="ARBA" id="ARBA00023043"/>
    </source>
</evidence>
<keyword evidence="1" id="KW-0677">Repeat</keyword>
<dbReference type="PROSITE" id="PS50297">
    <property type="entry name" value="ANK_REP_REGION"/>
    <property type="match status" value="2"/>
</dbReference>
<organism evidence="5 6">
    <name type="scientific">Cyanidium caldarium</name>
    <name type="common">Red alga</name>
    <dbReference type="NCBI Taxonomy" id="2771"/>
    <lineage>
        <taxon>Eukaryota</taxon>
        <taxon>Rhodophyta</taxon>
        <taxon>Bangiophyceae</taxon>
        <taxon>Cyanidiales</taxon>
        <taxon>Cyanidiaceae</taxon>
        <taxon>Cyanidium</taxon>
    </lineage>
</organism>
<dbReference type="SUPFAM" id="SSF48403">
    <property type="entry name" value="Ankyrin repeat"/>
    <property type="match status" value="1"/>
</dbReference>
<feature type="repeat" description="ANK" evidence="3">
    <location>
        <begin position="68"/>
        <end position="100"/>
    </location>
</feature>
<protein>
    <submittedName>
        <fullName evidence="5">Uncharacterized protein</fullName>
    </submittedName>
</protein>
<evidence type="ECO:0000256" key="1">
    <source>
        <dbReference type="ARBA" id="ARBA00022737"/>
    </source>
</evidence>
<feature type="region of interest" description="Disordered" evidence="4">
    <location>
        <begin position="177"/>
        <end position="199"/>
    </location>
</feature>
<proteinExistence type="predicted"/>
<dbReference type="PROSITE" id="PS50088">
    <property type="entry name" value="ANK_REPEAT"/>
    <property type="match status" value="2"/>
</dbReference>
<dbReference type="InterPro" id="IPR036770">
    <property type="entry name" value="Ankyrin_rpt-contain_sf"/>
</dbReference>
<dbReference type="PANTHER" id="PTHR24171:SF8">
    <property type="entry name" value="BRCA1-ASSOCIATED RING DOMAIN PROTEIN 1"/>
    <property type="match status" value="1"/>
</dbReference>
<evidence type="ECO:0000256" key="3">
    <source>
        <dbReference type="PROSITE-ProRule" id="PRU00023"/>
    </source>
</evidence>
<dbReference type="EMBL" id="JANCYW010000002">
    <property type="protein sequence ID" value="KAK4534575.1"/>
    <property type="molecule type" value="Genomic_DNA"/>
</dbReference>
<keyword evidence="2 3" id="KW-0040">ANK repeat</keyword>
<dbReference type="PANTHER" id="PTHR24171">
    <property type="entry name" value="ANKYRIN REPEAT DOMAIN-CONTAINING PROTEIN 39-RELATED"/>
    <property type="match status" value="1"/>
</dbReference>
<dbReference type="SMART" id="SM00248">
    <property type="entry name" value="ANK"/>
    <property type="match status" value="2"/>
</dbReference>
<feature type="compositionally biased region" description="Acidic residues" evidence="4">
    <location>
        <begin position="186"/>
        <end position="199"/>
    </location>
</feature>
<dbReference type="Pfam" id="PF12796">
    <property type="entry name" value="Ank_2"/>
    <property type="match status" value="1"/>
</dbReference>
<sequence>MSGQFRPDDAARASPLQTALLQAEDMAAELRDYARFGDADGVASLTSDAMWPDATTRSHFVNAAEESSGNTALHMACANGHASIVQLLLERGADASVCNQRGNTALHWAAMNGQLACVQALLRAGDAAERAANSIDSVCDPWARNASGNTALDEAQQAQRHEVCAFLAEHMERHTGATTATADASDWLDAEESPADATN</sequence>
<feature type="repeat" description="ANK" evidence="3">
    <location>
        <begin position="101"/>
        <end position="125"/>
    </location>
</feature>
<dbReference type="GO" id="GO:0085020">
    <property type="term" value="P:protein K6-linked ubiquitination"/>
    <property type="evidence" value="ECO:0007669"/>
    <property type="project" value="TreeGrafter"/>
</dbReference>
<comment type="caution">
    <text evidence="5">The sequence shown here is derived from an EMBL/GenBank/DDBJ whole genome shotgun (WGS) entry which is preliminary data.</text>
</comment>
<keyword evidence="6" id="KW-1185">Reference proteome</keyword>